<evidence type="ECO:0000259" key="1">
    <source>
        <dbReference type="Pfam" id="PF01408"/>
    </source>
</evidence>
<dbReference type="InterPro" id="IPR055170">
    <property type="entry name" value="GFO_IDH_MocA-like_dom"/>
</dbReference>
<dbReference type="SUPFAM" id="SSF51735">
    <property type="entry name" value="NAD(P)-binding Rossmann-fold domains"/>
    <property type="match status" value="1"/>
</dbReference>
<keyword evidence="4" id="KW-1185">Reference proteome</keyword>
<dbReference type="Proteomes" id="UP000737171">
    <property type="component" value="Unassembled WGS sequence"/>
</dbReference>
<dbReference type="Gene3D" id="3.40.50.720">
    <property type="entry name" value="NAD(P)-binding Rossmann-like Domain"/>
    <property type="match status" value="1"/>
</dbReference>
<name>A0ABX2EEA2_9BURK</name>
<protein>
    <submittedName>
        <fullName evidence="3">Gfo/Idh/MocA family oxidoreductase</fullName>
    </submittedName>
</protein>
<organism evidence="3 4">
    <name type="scientific">Pseudaquabacterium terrae</name>
    <dbReference type="NCBI Taxonomy" id="2732868"/>
    <lineage>
        <taxon>Bacteria</taxon>
        <taxon>Pseudomonadati</taxon>
        <taxon>Pseudomonadota</taxon>
        <taxon>Betaproteobacteria</taxon>
        <taxon>Burkholderiales</taxon>
        <taxon>Sphaerotilaceae</taxon>
        <taxon>Pseudaquabacterium</taxon>
    </lineage>
</organism>
<evidence type="ECO:0000313" key="3">
    <source>
        <dbReference type="EMBL" id="NRF66947.1"/>
    </source>
</evidence>
<dbReference type="PANTHER" id="PTHR43249:SF1">
    <property type="entry name" value="D-GLUCOSIDE 3-DEHYDROGENASE"/>
    <property type="match status" value="1"/>
</dbReference>
<reference evidence="3 4" key="1">
    <citation type="submission" date="2020-05" db="EMBL/GenBank/DDBJ databases">
        <title>Aquincola sp. isolate from soil.</title>
        <authorList>
            <person name="Han J."/>
            <person name="Kim D.-U."/>
        </authorList>
    </citation>
    <scope>NUCLEOTIDE SEQUENCE [LARGE SCALE GENOMIC DNA]</scope>
    <source>
        <strain evidence="3 4">S2</strain>
    </source>
</reference>
<comment type="caution">
    <text evidence="3">The sequence shown here is derived from an EMBL/GenBank/DDBJ whole genome shotgun (WGS) entry which is preliminary data.</text>
</comment>
<dbReference type="RefSeq" id="WP_173122040.1">
    <property type="nucleotide sequence ID" value="NZ_JABRWJ010000002.1"/>
</dbReference>
<evidence type="ECO:0000313" key="4">
    <source>
        <dbReference type="Proteomes" id="UP000737171"/>
    </source>
</evidence>
<accession>A0ABX2EEA2</accession>
<sequence length="342" mass="36231">MTRQQVALIGAGMAVAPHVASLGALAERVDVGWIVTQSGTRAAAIAERLRGARCSTSLDDVLSDDRITAALVLTPPNTHLEIVTRLAGARKHVLLEKPLELDSRRAGQLVAVCAEAGVQLGVMLQHRLRPASLAMKRLVQGGALGEMTCASVDMRWWRPQSYYDQPGRGSRARDGGGVLLTQGIHTIDNFLQIAGLPSELVAFAHTSPVHRMECEDVVAAALRYANGATATLNATVTAFPGFSERIEVCGTLATATLAGGQLEVHWHDGRHETIGQAQMLGGGADPMAFTHEAHQAVIEDFLDAIAQAREPAISGASVLPVQRLIDALLQSAATRQVLDFGG</sequence>
<evidence type="ECO:0000259" key="2">
    <source>
        <dbReference type="Pfam" id="PF22725"/>
    </source>
</evidence>
<proteinExistence type="predicted"/>
<dbReference type="InterPro" id="IPR000683">
    <property type="entry name" value="Gfo/Idh/MocA-like_OxRdtase_N"/>
</dbReference>
<dbReference type="InterPro" id="IPR052515">
    <property type="entry name" value="Gfo/Idh/MocA_Oxidoreductase"/>
</dbReference>
<gene>
    <name evidence="3" type="ORF">HLB44_08125</name>
</gene>
<feature type="domain" description="GFO/IDH/MocA-like oxidoreductase" evidence="2">
    <location>
        <begin position="134"/>
        <end position="255"/>
    </location>
</feature>
<dbReference type="SUPFAM" id="SSF55347">
    <property type="entry name" value="Glyceraldehyde-3-phosphate dehydrogenase-like, C-terminal domain"/>
    <property type="match status" value="1"/>
</dbReference>
<dbReference type="EMBL" id="JABRWJ010000002">
    <property type="protein sequence ID" value="NRF66947.1"/>
    <property type="molecule type" value="Genomic_DNA"/>
</dbReference>
<feature type="domain" description="Gfo/Idh/MocA-like oxidoreductase N-terminal" evidence="1">
    <location>
        <begin position="5"/>
        <end position="122"/>
    </location>
</feature>
<dbReference type="InterPro" id="IPR036291">
    <property type="entry name" value="NAD(P)-bd_dom_sf"/>
</dbReference>
<dbReference type="Pfam" id="PF01408">
    <property type="entry name" value="GFO_IDH_MocA"/>
    <property type="match status" value="1"/>
</dbReference>
<dbReference type="PANTHER" id="PTHR43249">
    <property type="entry name" value="UDP-N-ACETYL-2-AMINO-2-DEOXY-D-GLUCURONATE OXIDASE"/>
    <property type="match status" value="1"/>
</dbReference>
<dbReference type="Pfam" id="PF22725">
    <property type="entry name" value="GFO_IDH_MocA_C3"/>
    <property type="match status" value="1"/>
</dbReference>
<dbReference type="Gene3D" id="3.30.360.10">
    <property type="entry name" value="Dihydrodipicolinate Reductase, domain 2"/>
    <property type="match status" value="1"/>
</dbReference>